<protein>
    <submittedName>
        <fullName evidence="1">GNAT family N-acetyltransferase</fullName>
    </submittedName>
</protein>
<evidence type="ECO:0000313" key="1">
    <source>
        <dbReference type="EMBL" id="MFC4265482.1"/>
    </source>
</evidence>
<keyword evidence="2" id="KW-1185">Reference proteome</keyword>
<dbReference type="Proteomes" id="UP001595773">
    <property type="component" value="Unassembled WGS sequence"/>
</dbReference>
<name>A0ABV8QZ90_9MICC</name>
<reference evidence="2" key="1">
    <citation type="journal article" date="2019" name="Int. J. Syst. Evol. Microbiol.">
        <title>The Global Catalogue of Microorganisms (GCM) 10K type strain sequencing project: providing services to taxonomists for standard genome sequencing and annotation.</title>
        <authorList>
            <consortium name="The Broad Institute Genomics Platform"/>
            <consortium name="The Broad Institute Genome Sequencing Center for Infectious Disease"/>
            <person name="Wu L."/>
            <person name="Ma J."/>
        </authorList>
    </citation>
    <scope>NUCLEOTIDE SEQUENCE [LARGE SCALE GENOMIC DNA]</scope>
    <source>
        <strain evidence="2">CGMCC 1.10698</strain>
    </source>
</reference>
<dbReference type="EMBL" id="JBHSCQ010000009">
    <property type="protein sequence ID" value="MFC4265482.1"/>
    <property type="molecule type" value="Genomic_DNA"/>
</dbReference>
<accession>A0ABV8QZ90</accession>
<dbReference type="InterPro" id="IPR016181">
    <property type="entry name" value="Acyl_CoA_acyltransferase"/>
</dbReference>
<sequence>MSFDYSAAPIVRLAWERGLGLPKGALVSGTDSARITAERENGGLTFLRLWNQAVLTGPAPLLQAASAFTDDELSDHATMLRLSRDSGGRGGGTQTLYYADDLPLRQPASTITVSRGNPEAVALEALCPPDDVNDVGLRDLPYKFTLMDVTAQDFQADHDGEDPVGDGRPIATSAYAEYQGLLAHLRTLVAPKHRGQGFGLLATNIAAHEALADGLVLQWQADLNNAAAHTLAISTGFSVAGLLTSVALAHLPGH</sequence>
<organism evidence="1 2">
    <name type="scientific">Arthrobacter cryoconiti</name>
    <dbReference type="NCBI Taxonomy" id="748907"/>
    <lineage>
        <taxon>Bacteria</taxon>
        <taxon>Bacillati</taxon>
        <taxon>Actinomycetota</taxon>
        <taxon>Actinomycetes</taxon>
        <taxon>Micrococcales</taxon>
        <taxon>Micrococcaceae</taxon>
        <taxon>Arthrobacter</taxon>
    </lineage>
</organism>
<proteinExistence type="predicted"/>
<dbReference type="Gene3D" id="3.40.630.30">
    <property type="match status" value="1"/>
</dbReference>
<dbReference type="SUPFAM" id="SSF55729">
    <property type="entry name" value="Acyl-CoA N-acyltransferases (Nat)"/>
    <property type="match status" value="1"/>
</dbReference>
<gene>
    <name evidence="1" type="ORF">ACFOW9_07700</name>
</gene>
<evidence type="ECO:0000313" key="2">
    <source>
        <dbReference type="Proteomes" id="UP001595773"/>
    </source>
</evidence>
<comment type="caution">
    <text evidence="1">The sequence shown here is derived from an EMBL/GenBank/DDBJ whole genome shotgun (WGS) entry which is preliminary data.</text>
</comment>
<dbReference type="RefSeq" id="WP_230068112.1">
    <property type="nucleotide sequence ID" value="NZ_BAABLL010000007.1"/>
</dbReference>